<evidence type="ECO:0000313" key="7">
    <source>
        <dbReference type="Proteomes" id="UP000192923"/>
    </source>
</evidence>
<dbReference type="Pfam" id="PF00005">
    <property type="entry name" value="ABC_tran"/>
    <property type="match status" value="1"/>
</dbReference>
<evidence type="ECO:0000256" key="1">
    <source>
        <dbReference type="ARBA" id="ARBA00005417"/>
    </source>
</evidence>
<keyword evidence="3" id="KW-0547">Nucleotide-binding</keyword>
<dbReference type="InterPro" id="IPR003439">
    <property type="entry name" value="ABC_transporter-like_ATP-bd"/>
</dbReference>
<dbReference type="GO" id="GO:0005524">
    <property type="term" value="F:ATP binding"/>
    <property type="evidence" value="ECO:0007669"/>
    <property type="project" value="UniProtKB-KW"/>
</dbReference>
<dbReference type="AlphaFoldDB" id="A0A1Y6D412"/>
<evidence type="ECO:0000256" key="4">
    <source>
        <dbReference type="ARBA" id="ARBA00022840"/>
    </source>
</evidence>
<accession>A0A1Y6D412</accession>
<evidence type="ECO:0000259" key="5">
    <source>
        <dbReference type="PROSITE" id="PS50893"/>
    </source>
</evidence>
<evidence type="ECO:0000256" key="2">
    <source>
        <dbReference type="ARBA" id="ARBA00022448"/>
    </source>
</evidence>
<dbReference type="Gene3D" id="3.40.50.300">
    <property type="entry name" value="P-loop containing nucleotide triphosphate hydrolases"/>
    <property type="match status" value="1"/>
</dbReference>
<dbReference type="Proteomes" id="UP000192923">
    <property type="component" value="Unassembled WGS sequence"/>
</dbReference>
<feature type="domain" description="ABC transporter" evidence="5">
    <location>
        <begin position="25"/>
        <end position="255"/>
    </location>
</feature>
<dbReference type="InterPro" id="IPR027417">
    <property type="entry name" value="P-loop_NTPase"/>
</dbReference>
<gene>
    <name evidence="6" type="ORF">SAMN02949497_4579</name>
</gene>
<keyword evidence="4 6" id="KW-0067">ATP-binding</keyword>
<dbReference type="InterPro" id="IPR015860">
    <property type="entry name" value="ABC_transpr_TagH-like"/>
</dbReference>
<evidence type="ECO:0000313" key="6">
    <source>
        <dbReference type="EMBL" id="SMF97160.1"/>
    </source>
</evidence>
<dbReference type="InterPro" id="IPR003593">
    <property type="entry name" value="AAA+_ATPase"/>
</dbReference>
<dbReference type="RefSeq" id="WP_176225345.1">
    <property type="nucleotide sequence ID" value="NZ_FXAM01000001.1"/>
</dbReference>
<dbReference type="CDD" id="cd03220">
    <property type="entry name" value="ABC_KpsT_Wzt"/>
    <property type="match status" value="1"/>
</dbReference>
<dbReference type="InterPro" id="IPR050683">
    <property type="entry name" value="Bact_Polysacc_Export_ATP-bd"/>
</dbReference>
<keyword evidence="2" id="KW-0813">Transport</keyword>
<sequence>MSQSVILFEGVGKKFRRSLASAALYGLQDCARALVGRKPPERLREQEFWALRDVSFAAGRGECIGIIGPNGAGKSTLLKLVDREYRPDTGRIATRGAVKSLVRLGAGLQPLLTGRENIYLKCAELGLGKRETDAVLDRIAGFAGLEKSLDAQVKHYSDGMYARLEFSIATCVPMDILLIDEVLAVGDIAFQMRCLERLDQLKRLGTTILFVSHSEMNVRQIADRCLLLFDGEALAFGTTDVLFLKYYESLGFVQRALKPLGLAPEPPAVSSDVASIARLAVAGGIAGLPKARTGGALTLTVDYTAKAPVERAALVLEFRGAADLLMATLDSALNGAVVALAGRGRLRVVVPFLGLAAGVYRIAGGFRRDGAWLGYGPDLLRLTVEQGGDVETSGLFALRADIEALD</sequence>
<dbReference type="STRING" id="1760988.SAMN02949497_4579"/>
<dbReference type="PANTHER" id="PTHR46743:SF2">
    <property type="entry name" value="TEICHOIC ACIDS EXPORT ATP-BINDING PROTEIN TAGH"/>
    <property type="match status" value="1"/>
</dbReference>
<comment type="similarity">
    <text evidence="1">Belongs to the ABC transporter superfamily.</text>
</comment>
<dbReference type="SUPFAM" id="SSF52540">
    <property type="entry name" value="P-loop containing nucleoside triphosphate hydrolases"/>
    <property type="match status" value="1"/>
</dbReference>
<protein>
    <submittedName>
        <fullName evidence="6">Lipopolysaccharide transport system ATP-binding protein</fullName>
    </submittedName>
</protein>
<evidence type="ECO:0000256" key="3">
    <source>
        <dbReference type="ARBA" id="ARBA00022741"/>
    </source>
</evidence>
<dbReference type="SMART" id="SM00382">
    <property type="entry name" value="AAA"/>
    <property type="match status" value="1"/>
</dbReference>
<dbReference type="GO" id="GO:0016020">
    <property type="term" value="C:membrane"/>
    <property type="evidence" value="ECO:0007669"/>
    <property type="project" value="InterPro"/>
</dbReference>
<organism evidence="6 7">
    <name type="scientific">Methylomagnum ishizawai</name>
    <dbReference type="NCBI Taxonomy" id="1760988"/>
    <lineage>
        <taxon>Bacteria</taxon>
        <taxon>Pseudomonadati</taxon>
        <taxon>Pseudomonadota</taxon>
        <taxon>Gammaproteobacteria</taxon>
        <taxon>Methylococcales</taxon>
        <taxon>Methylococcaceae</taxon>
        <taxon>Methylomagnum</taxon>
    </lineage>
</organism>
<dbReference type="PROSITE" id="PS50893">
    <property type="entry name" value="ABC_TRANSPORTER_2"/>
    <property type="match status" value="1"/>
</dbReference>
<dbReference type="GO" id="GO:0016887">
    <property type="term" value="F:ATP hydrolysis activity"/>
    <property type="evidence" value="ECO:0007669"/>
    <property type="project" value="InterPro"/>
</dbReference>
<reference evidence="6 7" key="1">
    <citation type="submission" date="2016-12" db="EMBL/GenBank/DDBJ databases">
        <authorList>
            <person name="Song W.-J."/>
            <person name="Kurnit D.M."/>
        </authorList>
    </citation>
    <scope>NUCLEOTIDE SEQUENCE [LARGE SCALE GENOMIC DNA]</scope>
    <source>
        <strain evidence="6 7">175</strain>
    </source>
</reference>
<dbReference type="GO" id="GO:0140359">
    <property type="term" value="F:ABC-type transporter activity"/>
    <property type="evidence" value="ECO:0007669"/>
    <property type="project" value="InterPro"/>
</dbReference>
<dbReference type="PANTHER" id="PTHR46743">
    <property type="entry name" value="TEICHOIC ACIDS EXPORT ATP-BINDING PROTEIN TAGH"/>
    <property type="match status" value="1"/>
</dbReference>
<keyword evidence="7" id="KW-1185">Reference proteome</keyword>
<proteinExistence type="inferred from homology"/>
<dbReference type="EMBL" id="FXAM01000001">
    <property type="protein sequence ID" value="SMF97160.1"/>
    <property type="molecule type" value="Genomic_DNA"/>
</dbReference>
<name>A0A1Y6D412_9GAMM</name>